<dbReference type="GO" id="GO:0016788">
    <property type="term" value="F:hydrolase activity, acting on ester bonds"/>
    <property type="evidence" value="ECO:0007669"/>
    <property type="project" value="InterPro"/>
</dbReference>
<keyword evidence="2" id="KW-0547">Nucleotide-binding</keyword>
<sequence length="304" mass="33451">MNPVYSRRSWLAATAMTSVAGVSQAALRRLEKPQQLVVLHTNDTHSYLEPFPADHPRYPGQGGAARRATLVKQIRQQHKHVLLLDSGDFFQGTPYFNFFGGEIEIKTMSALKYDVATIGNHDFDNGVKGLAKQLQHASFELVSANYDVTSKDLAPHVSPSTTRQLGQVKVGIFGLGIELSGLVLPAWHKGVTYQDPIGIAKRTVAHLKNQGCQLIICLSHLGYKYDGDKVSDLALANEVSGIDLILGGHTHTFMREPKIIKQSATRQTLIHQVGWAGLRLGRIDIMFSPDGYALQTNAGRYRIA</sequence>
<reference evidence="4 5" key="1">
    <citation type="submission" date="2019-02" db="EMBL/GenBank/DDBJ databases">
        <title>Deep-cultivation of Planctomycetes and their phenomic and genomic characterization uncovers novel biology.</title>
        <authorList>
            <person name="Wiegand S."/>
            <person name="Jogler M."/>
            <person name="Boedeker C."/>
            <person name="Pinto D."/>
            <person name="Vollmers J."/>
            <person name="Rivas-Marin E."/>
            <person name="Kohn T."/>
            <person name="Peeters S.H."/>
            <person name="Heuer A."/>
            <person name="Rast P."/>
            <person name="Oberbeckmann S."/>
            <person name="Bunk B."/>
            <person name="Jeske O."/>
            <person name="Meyerdierks A."/>
            <person name="Storesund J.E."/>
            <person name="Kallscheuer N."/>
            <person name="Luecker S."/>
            <person name="Lage O.M."/>
            <person name="Pohl T."/>
            <person name="Merkel B.J."/>
            <person name="Hornburger P."/>
            <person name="Mueller R.-W."/>
            <person name="Bruemmer F."/>
            <person name="Labrenz M."/>
            <person name="Spormann A.M."/>
            <person name="Op den Camp H."/>
            <person name="Overmann J."/>
            <person name="Amann R."/>
            <person name="Jetten M.S.M."/>
            <person name="Mascher T."/>
            <person name="Medema M.H."/>
            <person name="Devos D.P."/>
            <person name="Kaster A.-K."/>
            <person name="Ovreas L."/>
            <person name="Rohde M."/>
            <person name="Galperin M.Y."/>
            <person name="Jogler C."/>
        </authorList>
    </citation>
    <scope>NUCLEOTIDE SEQUENCE [LARGE SCALE GENOMIC DNA]</scope>
    <source>
        <strain evidence="4 5">SV_7m_r</strain>
    </source>
</reference>
<keyword evidence="2" id="KW-0378">Hydrolase</keyword>
<dbReference type="PANTHER" id="PTHR11575">
    <property type="entry name" value="5'-NUCLEOTIDASE-RELATED"/>
    <property type="match status" value="1"/>
</dbReference>
<dbReference type="GO" id="GO:0009166">
    <property type="term" value="P:nucleotide catabolic process"/>
    <property type="evidence" value="ECO:0007669"/>
    <property type="project" value="InterPro"/>
</dbReference>
<evidence type="ECO:0000256" key="1">
    <source>
        <dbReference type="ARBA" id="ARBA00006654"/>
    </source>
</evidence>
<protein>
    <submittedName>
        <fullName evidence="4">Trifunctional nucleotide phosphoesterase protein YfkN</fullName>
    </submittedName>
</protein>
<gene>
    <name evidence="4" type="primary">yfkN</name>
    <name evidence="4" type="ORF">SV7mr_40630</name>
</gene>
<dbReference type="PANTHER" id="PTHR11575:SF24">
    <property type="entry name" value="5'-NUCLEOTIDASE"/>
    <property type="match status" value="1"/>
</dbReference>
<dbReference type="SUPFAM" id="SSF56300">
    <property type="entry name" value="Metallo-dependent phosphatases"/>
    <property type="match status" value="1"/>
</dbReference>
<dbReference type="GO" id="GO:0000166">
    <property type="term" value="F:nucleotide binding"/>
    <property type="evidence" value="ECO:0007669"/>
    <property type="project" value="UniProtKB-KW"/>
</dbReference>
<evidence type="ECO:0000256" key="2">
    <source>
        <dbReference type="RuleBase" id="RU362119"/>
    </source>
</evidence>
<accession>A0A517SZG4</accession>
<dbReference type="RefSeq" id="WP_145275657.1">
    <property type="nucleotide sequence ID" value="NZ_CP036272.1"/>
</dbReference>
<dbReference type="InterPro" id="IPR004843">
    <property type="entry name" value="Calcineurin-like_PHP"/>
</dbReference>
<dbReference type="GO" id="GO:0046872">
    <property type="term" value="F:metal ion binding"/>
    <property type="evidence" value="ECO:0007669"/>
    <property type="project" value="InterPro"/>
</dbReference>
<feature type="domain" description="Calcineurin-like phosphoesterase" evidence="3">
    <location>
        <begin position="37"/>
        <end position="252"/>
    </location>
</feature>
<dbReference type="InterPro" id="IPR006179">
    <property type="entry name" value="5_nucleotidase/apyrase"/>
</dbReference>
<dbReference type="EMBL" id="CP036272">
    <property type="protein sequence ID" value="QDT61526.1"/>
    <property type="molecule type" value="Genomic_DNA"/>
</dbReference>
<comment type="similarity">
    <text evidence="1 2">Belongs to the 5'-nucleotidase family.</text>
</comment>
<proteinExistence type="inferred from homology"/>
<keyword evidence="5" id="KW-1185">Reference proteome</keyword>
<dbReference type="AlphaFoldDB" id="A0A517SZG4"/>
<name>A0A517SZG4_9BACT</name>
<dbReference type="OrthoDB" id="9793179at2"/>
<dbReference type="Gene3D" id="3.60.21.10">
    <property type="match status" value="1"/>
</dbReference>
<dbReference type="Pfam" id="PF00149">
    <property type="entry name" value="Metallophos"/>
    <property type="match status" value="1"/>
</dbReference>
<dbReference type="InterPro" id="IPR006146">
    <property type="entry name" value="5'-Nucleotdase_CS"/>
</dbReference>
<dbReference type="PROSITE" id="PS00785">
    <property type="entry name" value="5_NUCLEOTIDASE_1"/>
    <property type="match status" value="1"/>
</dbReference>
<evidence type="ECO:0000259" key="3">
    <source>
        <dbReference type="Pfam" id="PF00149"/>
    </source>
</evidence>
<evidence type="ECO:0000313" key="5">
    <source>
        <dbReference type="Proteomes" id="UP000315003"/>
    </source>
</evidence>
<dbReference type="InterPro" id="IPR029052">
    <property type="entry name" value="Metallo-depent_PP-like"/>
</dbReference>
<organism evidence="4 5">
    <name type="scientific">Stieleria bergensis</name>
    <dbReference type="NCBI Taxonomy" id="2528025"/>
    <lineage>
        <taxon>Bacteria</taxon>
        <taxon>Pseudomonadati</taxon>
        <taxon>Planctomycetota</taxon>
        <taxon>Planctomycetia</taxon>
        <taxon>Pirellulales</taxon>
        <taxon>Pirellulaceae</taxon>
        <taxon>Stieleria</taxon>
    </lineage>
</organism>
<evidence type="ECO:0000313" key="4">
    <source>
        <dbReference type="EMBL" id="QDT61526.1"/>
    </source>
</evidence>
<dbReference type="PRINTS" id="PR01607">
    <property type="entry name" value="APYRASEFAMLY"/>
</dbReference>
<dbReference type="Proteomes" id="UP000315003">
    <property type="component" value="Chromosome"/>
</dbReference>